<dbReference type="GO" id="GO:0046872">
    <property type="term" value="F:metal ion binding"/>
    <property type="evidence" value="ECO:0007669"/>
    <property type="project" value="UniProtKB-KW"/>
</dbReference>
<dbReference type="InterPro" id="IPR030475">
    <property type="entry name" value="RNR_small_AS"/>
</dbReference>
<dbReference type="EMBL" id="MN913974">
    <property type="protein sequence ID" value="QJQ80318.1"/>
    <property type="molecule type" value="Genomic_DNA"/>
</dbReference>
<dbReference type="InterPro" id="IPR012348">
    <property type="entry name" value="RNR-like"/>
</dbReference>
<organism evidence="8">
    <name type="scientific">Murine herpesvirus</name>
    <dbReference type="NCBI Taxonomy" id="1431748"/>
    <lineage>
        <taxon>Viruses</taxon>
        <taxon>Duplodnaviria</taxon>
        <taxon>Heunggongvirae</taxon>
        <taxon>Peploviricota</taxon>
        <taxon>Herviviricetes</taxon>
        <taxon>Herpesvirales</taxon>
        <taxon>Orthoherpesviridae</taxon>
        <taxon>Betaherpesvirinae</taxon>
        <taxon>Muromegalovirus</taxon>
    </lineage>
</organism>
<dbReference type="Pfam" id="PF00268">
    <property type="entry name" value="Ribonuc_red_sm"/>
    <property type="match status" value="1"/>
</dbReference>
<dbReference type="PANTHER" id="PTHR23409">
    <property type="entry name" value="RIBONUCLEOSIDE-DIPHOSPHATE REDUCTASE SMALL CHAIN"/>
    <property type="match status" value="1"/>
</dbReference>
<gene>
    <name evidence="8" type="primary">GAMMAHV.ORF60</name>
</gene>
<reference evidence="8" key="1">
    <citation type="submission" date="2020-01" db="EMBL/GenBank/DDBJ databases">
        <authorList>
            <person name="Rezuchova I."/>
            <person name="Hyblova M."/>
            <person name="Kudelova M."/>
            <person name="Bohmer M."/>
            <person name="Budis J."/>
            <person name="Szemes T."/>
        </authorList>
    </citation>
    <scope>NUCLEOTIDE SEQUENCE</scope>
    <source>
        <strain evidence="9">4556</strain>
        <strain evidence="8">72</strain>
    </source>
</reference>
<keyword evidence="7" id="KW-0812">Transmembrane</keyword>
<dbReference type="GO" id="GO:0004748">
    <property type="term" value="F:ribonucleoside-diphosphate reductase activity, thioredoxin disulfide as acceptor"/>
    <property type="evidence" value="ECO:0007669"/>
    <property type="project" value="UniProtKB-EC"/>
</dbReference>
<keyword evidence="4" id="KW-0479">Metal-binding</keyword>
<comment type="cofactor">
    <cofactor evidence="1">
        <name>Fe cation</name>
        <dbReference type="ChEBI" id="CHEBI:24875"/>
    </cofactor>
</comment>
<protein>
    <recommendedName>
        <fullName evidence="3">ribonucleoside-diphosphate reductase</fullName>
        <ecNumber evidence="3">1.17.4.1</ecNumber>
    </recommendedName>
</protein>
<evidence type="ECO:0000256" key="3">
    <source>
        <dbReference type="ARBA" id="ARBA00012274"/>
    </source>
</evidence>
<dbReference type="CDD" id="cd01049">
    <property type="entry name" value="RNRR2"/>
    <property type="match status" value="1"/>
</dbReference>
<keyword evidence="5" id="KW-0560">Oxidoreductase</keyword>
<dbReference type="GO" id="GO:0009263">
    <property type="term" value="P:deoxyribonucleotide biosynthetic process"/>
    <property type="evidence" value="ECO:0007669"/>
    <property type="project" value="InterPro"/>
</dbReference>
<keyword evidence="7" id="KW-0472">Membrane</keyword>
<evidence type="ECO:0000256" key="5">
    <source>
        <dbReference type="ARBA" id="ARBA00023002"/>
    </source>
</evidence>
<comment type="similarity">
    <text evidence="2">Belongs to the ribonucleoside diphosphate reductase small chain family.</text>
</comment>
<evidence type="ECO:0000313" key="8">
    <source>
        <dbReference type="EMBL" id="QJQ80246.1"/>
    </source>
</evidence>
<dbReference type="PROSITE" id="PS00368">
    <property type="entry name" value="RIBORED_SMALL"/>
    <property type="match status" value="1"/>
</dbReference>
<evidence type="ECO:0000313" key="9">
    <source>
        <dbReference type="EMBL" id="QJQ80318.1"/>
    </source>
</evidence>
<dbReference type="InterPro" id="IPR009078">
    <property type="entry name" value="Ferritin-like_SF"/>
</dbReference>
<feature type="transmembrane region" description="Helical" evidence="7">
    <location>
        <begin position="150"/>
        <end position="171"/>
    </location>
</feature>
<name>A0A6M4EFU7_9BETA</name>
<dbReference type="EMBL" id="MN913973">
    <property type="protein sequence ID" value="QJQ80246.1"/>
    <property type="molecule type" value="Genomic_DNA"/>
</dbReference>
<dbReference type="SUPFAM" id="SSF47240">
    <property type="entry name" value="Ferritin-like"/>
    <property type="match status" value="1"/>
</dbReference>
<keyword evidence="7" id="KW-1133">Transmembrane helix</keyword>
<proteinExistence type="inferred from homology"/>
<keyword evidence="6" id="KW-0408">Iron</keyword>
<dbReference type="Gene3D" id="1.10.620.20">
    <property type="entry name" value="Ribonucleotide Reductase, subunit A"/>
    <property type="match status" value="1"/>
</dbReference>
<evidence type="ECO:0000256" key="7">
    <source>
        <dbReference type="SAM" id="Phobius"/>
    </source>
</evidence>
<evidence type="ECO:0000256" key="2">
    <source>
        <dbReference type="ARBA" id="ARBA00009303"/>
    </source>
</evidence>
<evidence type="ECO:0000256" key="1">
    <source>
        <dbReference type="ARBA" id="ARBA00001962"/>
    </source>
</evidence>
<dbReference type="EC" id="1.17.4.1" evidence="3"/>
<dbReference type="InterPro" id="IPR033909">
    <property type="entry name" value="RNR_small"/>
</dbReference>
<dbReference type="UniPathway" id="UPA00326"/>
<evidence type="ECO:0000256" key="4">
    <source>
        <dbReference type="ARBA" id="ARBA00022723"/>
    </source>
</evidence>
<dbReference type="InterPro" id="IPR000358">
    <property type="entry name" value="RNR_small_fam"/>
</dbReference>
<sequence>MDFVKEFLYVSDHAGFLELTTETWKNRWFPSQIPLSSDVAGIAQLNETDREFYKFLFVFLGLAERLVNFNIEDLVKEFNCHDATHYYAEQMAMENIHGKVYANILQLFFNGDMMKLKEYAVKVVADPTLKAKLDWLHTRVKNTKTRAEKVLIFLLIEGIFFISSFYSISLFRVRGMLNGICLANDYISKDELLHTRAAAVLYNSLIPAKERPDAAWIKRLFQEAVEVEYSFIAAKSKNVTLVVPGEIKKFLQATCDRILQSIGVEPIYGSHAPVTCPLSYNGCIKSVNFFEREGTDYSTKVTNDL</sequence>
<dbReference type="PANTHER" id="PTHR23409:SF18">
    <property type="entry name" value="RIBONUCLEOSIDE-DIPHOSPHATE REDUCTASE SUBUNIT M2"/>
    <property type="match status" value="1"/>
</dbReference>
<accession>A0A6M4EFU7</accession>
<evidence type="ECO:0000256" key="6">
    <source>
        <dbReference type="ARBA" id="ARBA00023004"/>
    </source>
</evidence>